<name>V9DTY9_9EURO</name>
<dbReference type="AlphaFoldDB" id="V9DTY9"/>
<dbReference type="VEuPathDB" id="FungiDB:G647_01905"/>
<evidence type="ECO:0000313" key="3">
    <source>
        <dbReference type="Proteomes" id="UP000030678"/>
    </source>
</evidence>
<protein>
    <submittedName>
        <fullName evidence="2">Uncharacterized protein</fullName>
    </submittedName>
</protein>
<reference evidence="2 3" key="1">
    <citation type="submission" date="2013-03" db="EMBL/GenBank/DDBJ databases">
        <title>The Genome Sequence of Cladophialophora carrionii CBS 160.54.</title>
        <authorList>
            <consortium name="The Broad Institute Genomics Platform"/>
            <person name="Cuomo C."/>
            <person name="de Hoog S."/>
            <person name="Gorbushina A."/>
            <person name="Walker B."/>
            <person name="Young S.K."/>
            <person name="Zeng Q."/>
            <person name="Gargeya S."/>
            <person name="Fitzgerald M."/>
            <person name="Haas B."/>
            <person name="Abouelleil A."/>
            <person name="Allen A.W."/>
            <person name="Alvarado L."/>
            <person name="Arachchi H.M."/>
            <person name="Berlin A.M."/>
            <person name="Chapman S.B."/>
            <person name="Gainer-Dewar J."/>
            <person name="Goldberg J."/>
            <person name="Griggs A."/>
            <person name="Gujja S."/>
            <person name="Hansen M."/>
            <person name="Howarth C."/>
            <person name="Imamovic A."/>
            <person name="Ireland A."/>
            <person name="Larimer J."/>
            <person name="McCowan C."/>
            <person name="Murphy C."/>
            <person name="Pearson M."/>
            <person name="Poon T.W."/>
            <person name="Priest M."/>
            <person name="Roberts A."/>
            <person name="Saif S."/>
            <person name="Shea T."/>
            <person name="Sisk P."/>
            <person name="Sykes S."/>
            <person name="Wortman J."/>
            <person name="Nusbaum C."/>
            <person name="Birren B."/>
        </authorList>
    </citation>
    <scope>NUCLEOTIDE SEQUENCE [LARGE SCALE GENOMIC DNA]</scope>
    <source>
        <strain evidence="2 3">CBS 160.54</strain>
    </source>
</reference>
<evidence type="ECO:0000256" key="1">
    <source>
        <dbReference type="SAM" id="MobiDB-lite"/>
    </source>
</evidence>
<proteinExistence type="predicted"/>
<feature type="region of interest" description="Disordered" evidence="1">
    <location>
        <begin position="1"/>
        <end position="35"/>
    </location>
</feature>
<dbReference type="HOGENOM" id="CLU_3368421_0_0_1"/>
<sequence length="35" mass="3884">MDMMDYDNPVSGRFMPLPSSSEPAGEVSSLRTICY</sequence>
<evidence type="ECO:0000313" key="2">
    <source>
        <dbReference type="EMBL" id="ETI29452.1"/>
    </source>
</evidence>
<organism evidence="2 3">
    <name type="scientific">Cladophialophora carrionii CBS 160.54</name>
    <dbReference type="NCBI Taxonomy" id="1279043"/>
    <lineage>
        <taxon>Eukaryota</taxon>
        <taxon>Fungi</taxon>
        <taxon>Dikarya</taxon>
        <taxon>Ascomycota</taxon>
        <taxon>Pezizomycotina</taxon>
        <taxon>Eurotiomycetes</taxon>
        <taxon>Chaetothyriomycetidae</taxon>
        <taxon>Chaetothyriales</taxon>
        <taxon>Herpotrichiellaceae</taxon>
        <taxon>Cladophialophora</taxon>
    </lineage>
</organism>
<accession>V9DTY9</accession>
<dbReference type="EMBL" id="KB822697">
    <property type="protein sequence ID" value="ETI29452.1"/>
    <property type="molecule type" value="Genomic_DNA"/>
</dbReference>
<dbReference type="Proteomes" id="UP000030678">
    <property type="component" value="Unassembled WGS sequence"/>
</dbReference>
<gene>
    <name evidence="2" type="ORF">G647_01905</name>
</gene>
<dbReference type="RefSeq" id="XP_008723526.1">
    <property type="nucleotide sequence ID" value="XM_008725304.1"/>
</dbReference>
<dbReference type="GeneID" id="19980398"/>